<name>A0A6S7I240_PARCT</name>
<dbReference type="GO" id="GO:0004930">
    <property type="term" value="F:G protein-coupled receptor activity"/>
    <property type="evidence" value="ECO:0007669"/>
    <property type="project" value="UniProtKB-KW"/>
</dbReference>
<proteinExistence type="inferred from homology"/>
<evidence type="ECO:0000256" key="9">
    <source>
        <dbReference type="RuleBase" id="RU000688"/>
    </source>
</evidence>
<evidence type="ECO:0000313" key="11">
    <source>
        <dbReference type="Proteomes" id="UP001152795"/>
    </source>
</evidence>
<dbReference type="EMBL" id="CACRXK020006588">
    <property type="protein sequence ID" value="CAB4009840.1"/>
    <property type="molecule type" value="Genomic_DNA"/>
</dbReference>
<gene>
    <name evidence="10" type="ORF">PACLA_8A010830</name>
</gene>
<dbReference type="CDD" id="cd00637">
    <property type="entry name" value="7tm_classA_rhodopsin-like"/>
    <property type="match status" value="1"/>
</dbReference>
<dbReference type="InterPro" id="IPR017452">
    <property type="entry name" value="GPCR_Rhodpsn_7TM"/>
</dbReference>
<reference evidence="10" key="1">
    <citation type="submission" date="2020-04" db="EMBL/GenBank/DDBJ databases">
        <authorList>
            <person name="Alioto T."/>
            <person name="Alioto T."/>
            <person name="Gomez Garrido J."/>
        </authorList>
    </citation>
    <scope>NUCLEOTIDE SEQUENCE</scope>
    <source>
        <strain evidence="10">A484AB</strain>
    </source>
</reference>
<dbReference type="PROSITE" id="PS00237">
    <property type="entry name" value="G_PROTEIN_RECEP_F1_1"/>
    <property type="match status" value="1"/>
</dbReference>
<dbReference type="SUPFAM" id="SSF81321">
    <property type="entry name" value="Family A G protein-coupled receptor-like"/>
    <property type="match status" value="1"/>
</dbReference>
<evidence type="ECO:0000256" key="2">
    <source>
        <dbReference type="ARBA" id="ARBA00022475"/>
    </source>
</evidence>
<dbReference type="SMART" id="SM01381">
    <property type="entry name" value="7TM_GPCR_Srsx"/>
    <property type="match status" value="1"/>
</dbReference>
<evidence type="ECO:0000256" key="4">
    <source>
        <dbReference type="ARBA" id="ARBA00022989"/>
    </source>
</evidence>
<dbReference type="PRINTS" id="PR00237">
    <property type="entry name" value="GPCRRHODOPSN"/>
</dbReference>
<evidence type="ECO:0000256" key="5">
    <source>
        <dbReference type="ARBA" id="ARBA00023040"/>
    </source>
</evidence>
<sequence>MASTSTIVEAIFLVFVFIGALSGNVMLFYIVAKIRTLQTKGNVFILNLAAADLLVAVVNLPITIVTVIAEDWILGRTVCLMSGFTTLLTFVASCMALSMISINRYHAIVHWTSYENTYTKRKCVLYVCITWGITIALSIPPFFGWAKFAYDPGQSYCFAEWTVSESYTIFMISVCLLGPLSIMSYCYVKIIRFHQESGRDVVRATVSSAATTLSITAPQLHRRPSKKRLTRTIVTLIAVFGFCWSPFALIMMVQVFSSAHVPREVDFGSLVLGYLNSFLNVIVYNVTNRKIRQEFKNLFLNVFRKKTQPDSVDRSYSVSTGNYI</sequence>
<keyword evidence="6" id="KW-0472">Membrane</keyword>
<dbReference type="PROSITE" id="PS50262">
    <property type="entry name" value="G_PROTEIN_RECEP_F1_2"/>
    <property type="match status" value="1"/>
</dbReference>
<dbReference type="Gene3D" id="1.20.1070.10">
    <property type="entry name" value="Rhodopsin 7-helix transmembrane proteins"/>
    <property type="match status" value="1"/>
</dbReference>
<dbReference type="AlphaFoldDB" id="A0A6S7I240"/>
<dbReference type="Pfam" id="PF00001">
    <property type="entry name" value="7tm_1"/>
    <property type="match status" value="1"/>
</dbReference>
<comment type="similarity">
    <text evidence="9">Belongs to the G-protein coupled receptor 1 family.</text>
</comment>
<dbReference type="OrthoDB" id="6021576at2759"/>
<dbReference type="GO" id="GO:0005886">
    <property type="term" value="C:plasma membrane"/>
    <property type="evidence" value="ECO:0007669"/>
    <property type="project" value="UniProtKB-SubCell"/>
</dbReference>
<dbReference type="InterPro" id="IPR000276">
    <property type="entry name" value="GPCR_Rhodpsn"/>
</dbReference>
<evidence type="ECO:0000256" key="1">
    <source>
        <dbReference type="ARBA" id="ARBA00004651"/>
    </source>
</evidence>
<evidence type="ECO:0000256" key="6">
    <source>
        <dbReference type="ARBA" id="ARBA00023136"/>
    </source>
</evidence>
<accession>A0A6S7I240</accession>
<keyword evidence="5 9" id="KW-0297">G-protein coupled receptor</keyword>
<protein>
    <submittedName>
        <fullName evidence="10">G- coupled receptor 161-like</fullName>
    </submittedName>
</protein>
<keyword evidence="11" id="KW-1185">Reference proteome</keyword>
<keyword evidence="4" id="KW-1133">Transmembrane helix</keyword>
<keyword evidence="8 9" id="KW-0807">Transducer</keyword>
<evidence type="ECO:0000256" key="7">
    <source>
        <dbReference type="ARBA" id="ARBA00023170"/>
    </source>
</evidence>
<evidence type="ECO:0000313" key="10">
    <source>
        <dbReference type="EMBL" id="CAB4009840.1"/>
    </source>
</evidence>
<keyword evidence="3 9" id="KW-0812">Transmembrane</keyword>
<keyword evidence="2" id="KW-1003">Cell membrane</keyword>
<dbReference type="PANTHER" id="PTHR22752:SF14">
    <property type="entry name" value="G-PROTEIN COUPLED RECEPTORS FAMILY 1 PROFILE DOMAIN-CONTAINING PROTEIN"/>
    <property type="match status" value="1"/>
</dbReference>
<organism evidence="10 11">
    <name type="scientific">Paramuricea clavata</name>
    <name type="common">Red gorgonian</name>
    <name type="synonym">Violescent sea-whip</name>
    <dbReference type="NCBI Taxonomy" id="317549"/>
    <lineage>
        <taxon>Eukaryota</taxon>
        <taxon>Metazoa</taxon>
        <taxon>Cnidaria</taxon>
        <taxon>Anthozoa</taxon>
        <taxon>Octocorallia</taxon>
        <taxon>Malacalcyonacea</taxon>
        <taxon>Plexauridae</taxon>
        <taxon>Paramuricea</taxon>
    </lineage>
</organism>
<comment type="caution">
    <text evidence="10">The sequence shown here is derived from an EMBL/GenBank/DDBJ whole genome shotgun (WGS) entry which is preliminary data.</text>
</comment>
<evidence type="ECO:0000256" key="8">
    <source>
        <dbReference type="ARBA" id="ARBA00023224"/>
    </source>
</evidence>
<evidence type="ECO:0000256" key="3">
    <source>
        <dbReference type="ARBA" id="ARBA00022692"/>
    </source>
</evidence>
<comment type="subcellular location">
    <subcellularLocation>
        <location evidence="1">Cell membrane</location>
        <topology evidence="1">Multi-pass membrane protein</topology>
    </subcellularLocation>
</comment>
<dbReference type="Proteomes" id="UP001152795">
    <property type="component" value="Unassembled WGS sequence"/>
</dbReference>
<dbReference type="PANTHER" id="PTHR22752">
    <property type="entry name" value="G PROTEIN-COUPLED RECEPTOR"/>
    <property type="match status" value="1"/>
</dbReference>
<keyword evidence="7 9" id="KW-0675">Receptor</keyword>